<dbReference type="SUPFAM" id="SSF55920">
    <property type="entry name" value="Creatinase/aminopeptidase"/>
    <property type="match status" value="1"/>
</dbReference>
<evidence type="ECO:0000313" key="8">
    <source>
        <dbReference type="EMBL" id="PIZ46350.1"/>
    </source>
</evidence>
<dbReference type="GO" id="GO:0070006">
    <property type="term" value="F:metalloaminopeptidase activity"/>
    <property type="evidence" value="ECO:0007669"/>
    <property type="project" value="InterPro"/>
</dbReference>
<comment type="cofactor">
    <cofactor evidence="6">
        <name>Co(2+)</name>
        <dbReference type="ChEBI" id="CHEBI:48828"/>
    </cofactor>
    <cofactor evidence="6">
        <name>Zn(2+)</name>
        <dbReference type="ChEBI" id="CHEBI:29105"/>
    </cofactor>
    <cofactor evidence="6">
        <name>Mn(2+)</name>
        <dbReference type="ChEBI" id="CHEBI:29035"/>
    </cofactor>
    <cofactor evidence="6">
        <name>Fe(2+)</name>
        <dbReference type="ChEBI" id="CHEBI:29033"/>
    </cofactor>
    <text evidence="6">Binds 2 divalent metal cations per subunit. Has a high-affinity and a low affinity metal-binding site. The true nature of the physiological cofactor is under debate. The enzyme is active with cobalt, zinc, manganese or divalent iron ions.</text>
</comment>
<dbReference type="EMBL" id="PFNN01000008">
    <property type="protein sequence ID" value="PIZ46350.1"/>
    <property type="molecule type" value="Genomic_DNA"/>
</dbReference>
<dbReference type="GO" id="GO:0005829">
    <property type="term" value="C:cytosol"/>
    <property type="evidence" value="ECO:0007669"/>
    <property type="project" value="TreeGrafter"/>
</dbReference>
<dbReference type="PANTHER" id="PTHR43330:SF27">
    <property type="entry name" value="METHIONINE AMINOPEPTIDASE"/>
    <property type="match status" value="1"/>
</dbReference>
<evidence type="ECO:0000256" key="6">
    <source>
        <dbReference type="RuleBase" id="RU003653"/>
    </source>
</evidence>
<dbReference type="PANTHER" id="PTHR43330">
    <property type="entry name" value="METHIONINE AMINOPEPTIDASE"/>
    <property type="match status" value="1"/>
</dbReference>
<dbReference type="InterPro" id="IPR036005">
    <property type="entry name" value="Creatinase/aminopeptidase-like"/>
</dbReference>
<comment type="catalytic activity">
    <reaction evidence="6">
        <text>Release of N-terminal amino acids, preferentially methionine, from peptides and arylamides.</text>
        <dbReference type="EC" id="3.4.11.18"/>
    </reaction>
</comment>
<feature type="domain" description="Peptidase M24" evidence="7">
    <location>
        <begin position="26"/>
        <end position="254"/>
    </location>
</feature>
<evidence type="ECO:0000256" key="2">
    <source>
        <dbReference type="ARBA" id="ARBA00022438"/>
    </source>
</evidence>
<sequence length="268" mass="29298">MEPDRLRKFTKRYMKKFYSKTNKEVEIMRQCGRKLGCVKKALFAAVKVGVSAEAIEVLANKLIAKEGAEASFKKVPGYHWATCINVNQGLVHGIPKKEVVFKKKDVVSVDLGLYFRGFHTDSSFSKGLEPSPETKKFLKVGQAALMAAVAEAKAGNRIYDISEAIQNTVERGGYTPIRALVGHGVGRELHEEPAIPCFVPGRKEESLKMPVGATLAIEVMYALGSPDLVQGTDGWTISTRDGKITALFEETVAVGQRGPEILTGPVFL</sequence>
<dbReference type="NCBIfam" id="TIGR00500">
    <property type="entry name" value="met_pdase_I"/>
    <property type="match status" value="1"/>
</dbReference>
<dbReference type="Pfam" id="PF00557">
    <property type="entry name" value="Peptidase_M24"/>
    <property type="match status" value="1"/>
</dbReference>
<dbReference type="GO" id="GO:0046872">
    <property type="term" value="F:metal ion binding"/>
    <property type="evidence" value="ECO:0007669"/>
    <property type="project" value="UniProtKB-KW"/>
</dbReference>
<comment type="caution">
    <text evidence="8">The sequence shown here is derived from an EMBL/GenBank/DDBJ whole genome shotgun (WGS) entry which is preliminary data.</text>
</comment>
<evidence type="ECO:0000256" key="1">
    <source>
        <dbReference type="ARBA" id="ARBA00002521"/>
    </source>
</evidence>
<evidence type="ECO:0000313" key="9">
    <source>
        <dbReference type="Proteomes" id="UP000231727"/>
    </source>
</evidence>
<organism evidence="8 9">
    <name type="scientific">Candidatus Woesebacteria bacterium CG_4_10_14_0_2_um_filter_44_9</name>
    <dbReference type="NCBI Taxonomy" id="1975055"/>
    <lineage>
        <taxon>Bacteria</taxon>
        <taxon>Candidatus Woeseibacteriota</taxon>
    </lineage>
</organism>
<dbReference type="Gene3D" id="3.90.230.10">
    <property type="entry name" value="Creatinase/methionine aminopeptidase superfamily"/>
    <property type="match status" value="1"/>
</dbReference>
<keyword evidence="3 6" id="KW-0645">Protease</keyword>
<name>A0A2M7TIX5_9BACT</name>
<gene>
    <name evidence="8" type="primary">map</name>
    <name evidence="8" type="ORF">COY30_00300</name>
</gene>
<dbReference type="PRINTS" id="PR00599">
    <property type="entry name" value="MAPEPTIDASE"/>
</dbReference>
<evidence type="ECO:0000256" key="4">
    <source>
        <dbReference type="ARBA" id="ARBA00022723"/>
    </source>
</evidence>
<protein>
    <recommendedName>
        <fullName evidence="6">Methionine aminopeptidase</fullName>
        <ecNumber evidence="6">3.4.11.18</ecNumber>
    </recommendedName>
</protein>
<keyword evidence="4 6" id="KW-0479">Metal-binding</keyword>
<dbReference type="AlphaFoldDB" id="A0A2M7TIX5"/>
<dbReference type="GO" id="GO:0004239">
    <property type="term" value="F:initiator methionyl aminopeptidase activity"/>
    <property type="evidence" value="ECO:0007669"/>
    <property type="project" value="UniProtKB-EC"/>
</dbReference>
<dbReference type="Proteomes" id="UP000231727">
    <property type="component" value="Unassembled WGS sequence"/>
</dbReference>
<comment type="function">
    <text evidence="1">Removes the N-terminal methionine from nascent proteins. The N-terminal methionine is often cleaved when the second residue in the primary sequence is small and uncharged (Met-Ala-, Cys, Gly, Pro, Ser, Thr, or Val). Requires deformylation of the N(alpha)-formylated initiator methionine before it can be hydrolyzed.</text>
</comment>
<dbReference type="EC" id="3.4.11.18" evidence="6"/>
<evidence type="ECO:0000256" key="5">
    <source>
        <dbReference type="ARBA" id="ARBA00022801"/>
    </source>
</evidence>
<keyword evidence="5" id="KW-0378">Hydrolase</keyword>
<proteinExistence type="inferred from homology"/>
<dbReference type="InterPro" id="IPR001714">
    <property type="entry name" value="Pept_M24_MAP"/>
</dbReference>
<dbReference type="InterPro" id="IPR002467">
    <property type="entry name" value="Pept_M24A_MAP1"/>
</dbReference>
<comment type="similarity">
    <text evidence="6">Belongs to the peptidase M24A family.</text>
</comment>
<dbReference type="InterPro" id="IPR000994">
    <property type="entry name" value="Pept_M24"/>
</dbReference>
<evidence type="ECO:0000256" key="3">
    <source>
        <dbReference type="ARBA" id="ARBA00022670"/>
    </source>
</evidence>
<accession>A0A2M7TIX5</accession>
<evidence type="ECO:0000259" key="7">
    <source>
        <dbReference type="Pfam" id="PF00557"/>
    </source>
</evidence>
<dbReference type="GO" id="GO:0006508">
    <property type="term" value="P:proteolysis"/>
    <property type="evidence" value="ECO:0007669"/>
    <property type="project" value="UniProtKB-KW"/>
</dbReference>
<keyword evidence="2 6" id="KW-0031">Aminopeptidase</keyword>
<reference evidence="9" key="1">
    <citation type="submission" date="2017-09" db="EMBL/GenBank/DDBJ databases">
        <title>Depth-based differentiation of microbial function through sediment-hosted aquifers and enrichment of novel symbionts in the deep terrestrial subsurface.</title>
        <authorList>
            <person name="Probst A.J."/>
            <person name="Ladd B."/>
            <person name="Jarett J.K."/>
            <person name="Geller-Mcgrath D.E."/>
            <person name="Sieber C.M.K."/>
            <person name="Emerson J.B."/>
            <person name="Anantharaman K."/>
            <person name="Thomas B.C."/>
            <person name="Malmstrom R."/>
            <person name="Stieglmeier M."/>
            <person name="Klingl A."/>
            <person name="Woyke T."/>
            <person name="Ryan C.M."/>
            <person name="Banfield J.F."/>
        </authorList>
    </citation>
    <scope>NUCLEOTIDE SEQUENCE [LARGE SCALE GENOMIC DNA]</scope>
</reference>